<keyword evidence="5 7" id="KW-1133">Transmembrane helix</keyword>
<dbReference type="InterPro" id="IPR036259">
    <property type="entry name" value="MFS_trans_sf"/>
</dbReference>
<feature type="transmembrane region" description="Helical" evidence="7">
    <location>
        <begin position="43"/>
        <end position="62"/>
    </location>
</feature>
<dbReference type="AlphaFoldDB" id="A0A0D8BSR3"/>
<dbReference type="PANTHER" id="PTHR23517:SF3">
    <property type="entry name" value="INTEGRAL MEMBRANE TRANSPORT PROTEIN"/>
    <property type="match status" value="1"/>
</dbReference>
<feature type="transmembrane region" description="Helical" evidence="7">
    <location>
        <begin position="98"/>
        <end position="118"/>
    </location>
</feature>
<evidence type="ECO:0000256" key="3">
    <source>
        <dbReference type="ARBA" id="ARBA00022475"/>
    </source>
</evidence>
<feature type="domain" description="Major facilitator superfamily (MFS) profile" evidence="8">
    <location>
        <begin position="1"/>
        <end position="410"/>
    </location>
</feature>
<dbReference type="OrthoDB" id="9793283at2"/>
<comment type="caution">
    <text evidence="9">The sequence shown here is derived from an EMBL/GenBank/DDBJ whole genome shotgun (WGS) entry which is preliminary data.</text>
</comment>
<dbReference type="RefSeq" id="WP_044731184.1">
    <property type="nucleotide sequence ID" value="NZ_JYBP01000003.1"/>
</dbReference>
<sequence>MRIRDWDRNLKVRLFGEALMNTTFWMFFPFMSIYFADAFGTETAGLLMIASQLFSVIANLMGGYCADMFGRKRMMVLSAYGQGAAFFVFALASSPWWSSPFVGFLCFTFAGICGAFYWPASQAMVADVVPERDRNHVFAVFYTSINISVVIGPIVGGLLYAEHRFALLLLAACSCFVMAMLLAKQLRETAPLAEVGRGDSGTTWRSFLRTQLEQYMVIVRDRVFFLFLVAGMLVAQTFMQLDLLIPLYTKETVGAETLGGWTVDGTSAFGWLIAENGLLVALCTVVVTRWMSRYSEKQAFVGSSVLYGISMWLFSQTSSLLGLMAVMALFTLAELMTAGLQQSFVTKLAPEEMRGQYFAAASLRFTIGRMLAPLSLAAAAWVGYAWTFVSLGMLALASAALYAWMFRQVGRRIERSNVSFSR</sequence>
<gene>
    <name evidence="9" type="ORF">LG52_1031</name>
</gene>
<dbReference type="PANTHER" id="PTHR23517">
    <property type="entry name" value="RESISTANCE PROTEIN MDTM, PUTATIVE-RELATED-RELATED"/>
    <property type="match status" value="1"/>
</dbReference>
<dbReference type="Gene3D" id="1.20.1250.20">
    <property type="entry name" value="MFS general substrate transporter like domains"/>
    <property type="match status" value="1"/>
</dbReference>
<evidence type="ECO:0000256" key="7">
    <source>
        <dbReference type="SAM" id="Phobius"/>
    </source>
</evidence>
<dbReference type="InterPro" id="IPR050171">
    <property type="entry name" value="MFS_Transporters"/>
</dbReference>
<feature type="transmembrane region" description="Helical" evidence="7">
    <location>
        <begin position="165"/>
        <end position="183"/>
    </location>
</feature>
<dbReference type="InterPro" id="IPR020846">
    <property type="entry name" value="MFS_dom"/>
</dbReference>
<feature type="transmembrane region" description="Helical" evidence="7">
    <location>
        <begin position="139"/>
        <end position="159"/>
    </location>
</feature>
<comment type="subcellular location">
    <subcellularLocation>
        <location evidence="1">Cell membrane</location>
        <topology evidence="1">Multi-pass membrane protein</topology>
    </subcellularLocation>
</comment>
<accession>A0A0D8BSR3</accession>
<dbReference type="EMBL" id="JYBP01000003">
    <property type="protein sequence ID" value="KJE27190.1"/>
    <property type="molecule type" value="Genomic_DNA"/>
</dbReference>
<evidence type="ECO:0000256" key="4">
    <source>
        <dbReference type="ARBA" id="ARBA00022692"/>
    </source>
</evidence>
<name>A0A0D8BSR3_GEOKU</name>
<evidence type="ECO:0000256" key="6">
    <source>
        <dbReference type="ARBA" id="ARBA00023136"/>
    </source>
</evidence>
<dbReference type="CDD" id="cd17329">
    <property type="entry name" value="MFS_MdtH_MDR_like"/>
    <property type="match status" value="1"/>
</dbReference>
<evidence type="ECO:0000313" key="9">
    <source>
        <dbReference type="EMBL" id="KJE27190.1"/>
    </source>
</evidence>
<feature type="transmembrane region" description="Helical" evidence="7">
    <location>
        <begin position="388"/>
        <end position="406"/>
    </location>
</feature>
<keyword evidence="3" id="KW-1003">Cell membrane</keyword>
<keyword evidence="4 7" id="KW-0812">Transmembrane</keyword>
<keyword evidence="2" id="KW-0813">Transport</keyword>
<evidence type="ECO:0000256" key="1">
    <source>
        <dbReference type="ARBA" id="ARBA00004651"/>
    </source>
</evidence>
<evidence type="ECO:0000313" key="10">
    <source>
        <dbReference type="Proteomes" id="UP000032522"/>
    </source>
</evidence>
<dbReference type="Proteomes" id="UP000032522">
    <property type="component" value="Unassembled WGS sequence"/>
</dbReference>
<dbReference type="GO" id="GO:0022857">
    <property type="term" value="F:transmembrane transporter activity"/>
    <property type="evidence" value="ECO:0007669"/>
    <property type="project" value="InterPro"/>
</dbReference>
<dbReference type="InterPro" id="IPR005829">
    <property type="entry name" value="Sugar_transporter_CS"/>
</dbReference>
<evidence type="ECO:0000256" key="5">
    <source>
        <dbReference type="ARBA" id="ARBA00022989"/>
    </source>
</evidence>
<feature type="transmembrane region" description="Helical" evidence="7">
    <location>
        <begin position="268"/>
        <end position="287"/>
    </location>
</feature>
<protein>
    <submittedName>
        <fullName evidence="9">Major Facilitator Superfamily protein</fullName>
    </submittedName>
</protein>
<evidence type="ECO:0000259" key="8">
    <source>
        <dbReference type="PROSITE" id="PS50850"/>
    </source>
</evidence>
<feature type="transmembrane region" description="Helical" evidence="7">
    <location>
        <begin position="74"/>
        <end position="92"/>
    </location>
</feature>
<dbReference type="InterPro" id="IPR011701">
    <property type="entry name" value="MFS"/>
</dbReference>
<dbReference type="GO" id="GO:0005886">
    <property type="term" value="C:plasma membrane"/>
    <property type="evidence" value="ECO:0007669"/>
    <property type="project" value="UniProtKB-SubCell"/>
</dbReference>
<evidence type="ECO:0000256" key="2">
    <source>
        <dbReference type="ARBA" id="ARBA00022448"/>
    </source>
</evidence>
<dbReference type="PROSITE" id="PS50850">
    <property type="entry name" value="MFS"/>
    <property type="match status" value="1"/>
</dbReference>
<proteinExistence type="predicted"/>
<dbReference type="PATRIC" id="fig|1462.6.peg.1204"/>
<keyword evidence="6 7" id="KW-0472">Membrane</keyword>
<reference evidence="9 10" key="1">
    <citation type="submission" date="2015-01" db="EMBL/GenBank/DDBJ databases">
        <authorList>
            <person name="Filippidou S."/>
            <person name="Jeanneret N."/>
            <person name="Russel-Delif L."/>
            <person name="Junier T."/>
            <person name="Wunderlin T."/>
            <person name="Molina V."/>
            <person name="Johnson S.L."/>
            <person name="Davenport K.W."/>
            <person name="Chain P.S."/>
            <person name="Dorador C."/>
            <person name="Junier P."/>
        </authorList>
    </citation>
    <scope>NUCLEOTIDE SEQUENCE [LARGE SCALE GENOMIC DNA]</scope>
    <source>
        <strain evidence="9 10">Et7/4</strain>
    </source>
</reference>
<dbReference type="Pfam" id="PF07690">
    <property type="entry name" value="MFS_1"/>
    <property type="match status" value="2"/>
</dbReference>
<dbReference type="PROSITE" id="PS00216">
    <property type="entry name" value="SUGAR_TRANSPORT_1"/>
    <property type="match status" value="1"/>
</dbReference>
<feature type="transmembrane region" description="Helical" evidence="7">
    <location>
        <begin position="223"/>
        <end position="248"/>
    </location>
</feature>
<organism evidence="9 10">
    <name type="scientific">Geobacillus kaustophilus</name>
    <dbReference type="NCBI Taxonomy" id="1462"/>
    <lineage>
        <taxon>Bacteria</taxon>
        <taxon>Bacillati</taxon>
        <taxon>Bacillota</taxon>
        <taxon>Bacilli</taxon>
        <taxon>Bacillales</taxon>
        <taxon>Anoxybacillaceae</taxon>
        <taxon>Geobacillus</taxon>
        <taxon>Geobacillus thermoleovorans group</taxon>
    </lineage>
</organism>
<dbReference type="SUPFAM" id="SSF103473">
    <property type="entry name" value="MFS general substrate transporter"/>
    <property type="match status" value="1"/>
</dbReference>
<feature type="transmembrane region" description="Helical" evidence="7">
    <location>
        <begin position="12"/>
        <end position="31"/>
    </location>
</feature>